<protein>
    <submittedName>
        <fullName evidence="1">Uncharacterized protein</fullName>
    </submittedName>
</protein>
<name>A0A388T9A9_TERA1</name>
<dbReference type="Proteomes" id="UP000269352">
    <property type="component" value="Unassembled WGS sequence"/>
</dbReference>
<gene>
    <name evidence="1" type="ORF">NO1_0292</name>
</gene>
<comment type="caution">
    <text evidence="1">The sequence shown here is derived from an EMBL/GenBank/DDBJ whole genome shotgun (WGS) entry which is preliminary data.</text>
</comment>
<proteinExistence type="predicted"/>
<dbReference type="EMBL" id="BGZN01000002">
    <property type="protein sequence ID" value="GBR72832.1"/>
    <property type="molecule type" value="Genomic_DNA"/>
</dbReference>
<reference evidence="1 2" key="1">
    <citation type="journal article" date="2019" name="ISME J.">
        <title>Genome analyses of uncultured TG2/ZB3 bacteria in 'Margulisbacteria' specifically attached to ectosymbiotic spirochetes of protists in the termite gut.</title>
        <authorList>
            <person name="Utami Y.D."/>
            <person name="Kuwahara H."/>
            <person name="Igai K."/>
            <person name="Murakami T."/>
            <person name="Sugaya K."/>
            <person name="Morikawa T."/>
            <person name="Nagura Y."/>
            <person name="Yuki M."/>
            <person name="Deevong P."/>
            <person name="Inoue T."/>
            <person name="Kihara K."/>
            <person name="Lo N."/>
            <person name="Yamada A."/>
            <person name="Ohkuma M."/>
            <person name="Hongoh Y."/>
        </authorList>
    </citation>
    <scope>NUCLEOTIDE SEQUENCE [LARGE SCALE GENOMIC DNA]</scope>
    <source>
        <strain evidence="1">NkOx7-01</strain>
    </source>
</reference>
<sequence>MSRFFLSYISALGAGDFTTTSTALSRTGDKEKSAIPNLCKVAGNFNGAAATFGFVSDLRASNRLEITDSSGQTRTLTLGLWAENSKGLPLNGRLFYDTASGRDYVLYYDDNELTAQSGWQIAQVTAGKLNPQTGRIQIVPYQPDSDSGGGVDILNGLPEGALDALWRIKITDKSLEETELTSAQRDFLNSLNDFLKKVQAGAGTKYEKYEAVLNFMKEHKDKLDAIAANKKAMLEVLQIFGENSEIKFPVFALGGLLSRMSFQDRNSLEFVTAVLAVWPHMIKNISPQIQNDAVGWDNKFYLEEFALLNLVHENLAYLDSLAVDSQCFLFKLLPAKELSAEAAKGSLNISRIIDSLTVCPHLLSDLEPEKKAVLLEWIKSDRCSLRLAGPEYLVLRSFLPEETAESFAGVTVSSENKTKEELDTLFQRCQNVGINCYERFDLETVEKLLFFREQPLDPNKPVALIIQTVRAGDYNGAFRDSRHITALLEQGYQVCYYEIGDEAEIPQTFANTYYCNNSEPNAEQTRKIDVIVFSGHGTNESLLLGNVPNPSAGQIVQYEVSRIVKYIEKEKKQKPDAEEVFSSVRDILDASGLKYSLDNSMTPPMFQLDCAELIKLPAEALSNLLRNLEEFSASFANNLRSCYENWRDYDRAHIDVTDAELIACNRYFSETGVLIANSCSNGYKKDINGDGLITVQDDTPENKNMVDAFHQWFSGGRRRFYGAPDIQYGAPQIYFKAGNITTVFYSLSGYGNYLPSAYYKSGEEVYGRLPVADKPLSPRPSPKWQ</sequence>
<dbReference type="AlphaFoldDB" id="A0A388T9A9"/>
<keyword evidence="2" id="KW-1185">Reference proteome</keyword>
<evidence type="ECO:0000313" key="1">
    <source>
        <dbReference type="EMBL" id="GBR72832.1"/>
    </source>
</evidence>
<evidence type="ECO:0000313" key="2">
    <source>
        <dbReference type="Proteomes" id="UP000269352"/>
    </source>
</evidence>
<organism evidence="1 2">
    <name type="scientific">Termititenax aidoneus</name>
    <dbReference type="NCBI Taxonomy" id="2218524"/>
    <lineage>
        <taxon>Bacteria</taxon>
        <taxon>Bacillati</taxon>
        <taxon>Candidatus Margulisiibacteriota</taxon>
        <taxon>Candidatus Termititenacia</taxon>
        <taxon>Candidatus Termititenacales</taxon>
        <taxon>Candidatus Termititenacaceae</taxon>
        <taxon>Candidatus Termititenax</taxon>
    </lineage>
</organism>
<accession>A0A388T9A9</accession>